<evidence type="ECO:0000256" key="3">
    <source>
        <dbReference type="SAM" id="MobiDB-lite"/>
    </source>
</evidence>
<dbReference type="Gene3D" id="2.150.10.10">
    <property type="entry name" value="Serralysin-like metalloprotease, C-terminal"/>
    <property type="match status" value="6"/>
</dbReference>
<evidence type="ECO:0000313" key="4">
    <source>
        <dbReference type="EMBL" id="MBK1660694.1"/>
    </source>
</evidence>
<gene>
    <name evidence="4" type="ORF">CKO45_20955</name>
</gene>
<evidence type="ECO:0008006" key="6">
    <source>
        <dbReference type="Google" id="ProtNLM"/>
    </source>
</evidence>
<feature type="compositionally biased region" description="Low complexity" evidence="3">
    <location>
        <begin position="375"/>
        <end position="388"/>
    </location>
</feature>
<dbReference type="Gene3D" id="2.160.20.160">
    <property type="match status" value="1"/>
</dbReference>
<evidence type="ECO:0000256" key="1">
    <source>
        <dbReference type="ARBA" id="ARBA00004613"/>
    </source>
</evidence>
<dbReference type="InterPro" id="IPR018511">
    <property type="entry name" value="Hemolysin-typ_Ca-bd_CS"/>
</dbReference>
<dbReference type="Pfam" id="PF00353">
    <property type="entry name" value="HemolysinCabind"/>
    <property type="match status" value="10"/>
</dbReference>
<dbReference type="RefSeq" id="WP_133222447.1">
    <property type="nucleotide sequence ID" value="NZ_NRSG01000203.1"/>
</dbReference>
<organism evidence="4 5">
    <name type="scientific">Paracraurococcus ruber</name>
    <dbReference type="NCBI Taxonomy" id="77675"/>
    <lineage>
        <taxon>Bacteria</taxon>
        <taxon>Pseudomonadati</taxon>
        <taxon>Pseudomonadota</taxon>
        <taxon>Alphaproteobacteria</taxon>
        <taxon>Acetobacterales</taxon>
        <taxon>Roseomonadaceae</taxon>
        <taxon>Paracraurococcus</taxon>
    </lineage>
</organism>
<dbReference type="InterPro" id="IPR001343">
    <property type="entry name" value="Hemolysn_Ca-bd"/>
</dbReference>
<evidence type="ECO:0000313" key="5">
    <source>
        <dbReference type="Proteomes" id="UP000697995"/>
    </source>
</evidence>
<name>A0ABS1D4A9_9PROT</name>
<evidence type="ECO:0000256" key="2">
    <source>
        <dbReference type="ARBA" id="ARBA00022525"/>
    </source>
</evidence>
<dbReference type="EMBL" id="NRSG01000203">
    <property type="protein sequence ID" value="MBK1660694.1"/>
    <property type="molecule type" value="Genomic_DNA"/>
</dbReference>
<dbReference type="PANTHER" id="PTHR38340">
    <property type="entry name" value="S-LAYER PROTEIN"/>
    <property type="match status" value="1"/>
</dbReference>
<comment type="caution">
    <text evidence="4">The sequence shown here is derived from an EMBL/GenBank/DDBJ whole genome shotgun (WGS) entry which is preliminary data.</text>
</comment>
<dbReference type="SUPFAM" id="SSF51120">
    <property type="entry name" value="beta-Roll"/>
    <property type="match status" value="6"/>
</dbReference>
<reference evidence="4 5" key="1">
    <citation type="journal article" date="2020" name="Microorganisms">
        <title>Osmotic Adaptation and Compatible Solute Biosynthesis of Phototrophic Bacteria as Revealed from Genome Analyses.</title>
        <authorList>
            <person name="Imhoff J.F."/>
            <person name="Rahn T."/>
            <person name="Kunzel S."/>
            <person name="Keller A."/>
            <person name="Neulinger S.C."/>
        </authorList>
    </citation>
    <scope>NUCLEOTIDE SEQUENCE [LARGE SCALE GENOMIC DNA]</scope>
    <source>
        <strain evidence="4 5">DSM 15382</strain>
    </source>
</reference>
<protein>
    <recommendedName>
        <fullName evidence="6">Calcium-binding protein</fullName>
    </recommendedName>
</protein>
<sequence length="1193" mass="117171">MATLIGSAGPDSLQGGTGEDSLAGLEGDDTLAAGAGAATLDGGPGTDRAVLDLSGTVAPLTVFLLAPGLVSAAGAARLTGIEELSLLAGSGDDRLLAGTGADTLDGGGGDDALSGGAGGDSLAGGEGADTLLGGAGADSLAGGAGADVFVLQGVEAVESTLDAMDLVPDFDPGQGDRLALRGQPVGAGLLLLATGTWGLPGQVPRPVGWGGSLAPAAAPVVGMSMPDPTGGAAFLLRWLPDAAGSGGWLLLDADRDGLLGAADLVLRFALPPGAAIDAEAFLPGSLSLLGTTGADSRAGTAGDDRIFGFGGADSLAGLDGNDTIEGGEANDTIAGGEGFDSLLGGAGNDSLDGGGGADVLVGGEGNDTLAGGNGDDLLQGGAGNDNLAGGAGDDSLEGGPGADTLEGGPGADGFLLQAMGQAAWSTQAAMDQVRVFSRAAGDRLRISDAWTGNGDGSGANIGTWAGLDGVARALVWAGPTRAAGALPLNFLLPRVPTDATEAIPVYWVPATIAGAPAGGWLVMDLDRDTRLGAADAVFRFGSAADPVTIGAEDFVPGTFLSVLRPGVQVAGTAGNDTLAGASLTEVFLGSAGSDRIAGGAGAANALSYAGLGGAVSLTLTAHGSGTATKPGGGRDTVEGVQAFIGTTFNDRLDAFRGGSGLFVTSLEGRAGNDTMLGTGTWSVQAAYGASPAAVTVDLAAATAQDGWGGTDRLQGIRRIAATSAFDDTVLGSATDDLFLSGTAGSKRFDGRAGTDEWRYAGTGSVTADLAAGLAVKPGGIDHLLAIEALTGGTGDDSLLGAAGNDRLAGAAGNDTLDGGDGQDTASYDPVAPGSDLPLRGAVINLQAGTATDPWGGQDVLRNVEYAWGTRLADDITGAALTLYSYIRGLAGDDVLRAPAAGTRVAADFFGDPRAVVVDLSVATAWDGWGGVDRLVLIDHARGTRFPDRLLGNAAANMLMGNAGDDTLTGGEGNDSLYPGTGADSVLGGPGNDLIAPEADDRFTGTLAIDIGTGTPWIASLTGAAMFNDRIDGGDGVDRWVSISGPVLLDLRTRPGLLSNVEIIDGTGLPDAILLPVDHPAAETLRGLAGDDTLSGGAAADRVEGGDGQDLLLGRDGNDVMPGGAGNDTLAGGAGNDVLDGGPGQDVALFGVTADTTVLTRAAADTWWAAGPEGTDRLTGIEVVRFLDQDIVLA</sequence>
<feature type="region of interest" description="Disordered" evidence="3">
    <location>
        <begin position="1"/>
        <end position="27"/>
    </location>
</feature>
<dbReference type="Proteomes" id="UP000697995">
    <property type="component" value="Unassembled WGS sequence"/>
</dbReference>
<accession>A0ABS1D4A9</accession>
<feature type="region of interest" description="Disordered" evidence="3">
    <location>
        <begin position="366"/>
        <end position="410"/>
    </location>
</feature>
<proteinExistence type="predicted"/>
<comment type="subcellular location">
    <subcellularLocation>
        <location evidence="1">Secreted</location>
    </subcellularLocation>
</comment>
<dbReference type="PANTHER" id="PTHR38340:SF1">
    <property type="entry name" value="S-LAYER PROTEIN"/>
    <property type="match status" value="1"/>
</dbReference>
<dbReference type="InterPro" id="IPR011049">
    <property type="entry name" value="Serralysin-like_metalloprot_C"/>
</dbReference>
<dbReference type="InterPro" id="IPR050557">
    <property type="entry name" value="RTX_toxin/Mannuronan_C5-epim"/>
</dbReference>
<dbReference type="PROSITE" id="PS00330">
    <property type="entry name" value="HEMOLYSIN_CALCIUM"/>
    <property type="match status" value="12"/>
</dbReference>
<keyword evidence="5" id="KW-1185">Reference proteome</keyword>
<dbReference type="PRINTS" id="PR00313">
    <property type="entry name" value="CABNDNGRPT"/>
</dbReference>
<keyword evidence="2" id="KW-0964">Secreted</keyword>